<feature type="domain" description="Transposase IS200-like" evidence="1">
    <location>
        <begin position="7"/>
        <end position="144"/>
    </location>
</feature>
<dbReference type="InterPro" id="IPR002686">
    <property type="entry name" value="Transposase_17"/>
</dbReference>
<organism evidence="2 3">
    <name type="scientific">Candidatus Uhrbacteria bacterium RIFCSPLOWO2_01_FULL_47_24</name>
    <dbReference type="NCBI Taxonomy" id="1802401"/>
    <lineage>
        <taxon>Bacteria</taxon>
        <taxon>Candidatus Uhriibacteriota</taxon>
    </lineage>
</organism>
<dbReference type="GO" id="GO:0003677">
    <property type="term" value="F:DNA binding"/>
    <property type="evidence" value="ECO:0007669"/>
    <property type="project" value="InterPro"/>
</dbReference>
<protein>
    <recommendedName>
        <fullName evidence="1">Transposase IS200-like domain-containing protein</fullName>
    </recommendedName>
</protein>
<evidence type="ECO:0000313" key="3">
    <source>
        <dbReference type="Proteomes" id="UP000176897"/>
    </source>
</evidence>
<gene>
    <name evidence="2" type="ORF">A3B21_03010</name>
</gene>
<dbReference type="SUPFAM" id="SSF143422">
    <property type="entry name" value="Transposase IS200-like"/>
    <property type="match status" value="1"/>
</dbReference>
<dbReference type="EMBL" id="MGEJ01000012">
    <property type="protein sequence ID" value="OGL80910.1"/>
    <property type="molecule type" value="Genomic_DNA"/>
</dbReference>
<accession>A0A1F7URJ1</accession>
<evidence type="ECO:0000259" key="1">
    <source>
        <dbReference type="SMART" id="SM01321"/>
    </source>
</evidence>
<comment type="caution">
    <text evidence="2">The sequence shown here is derived from an EMBL/GenBank/DDBJ whole genome shotgun (WGS) entry which is preliminary data.</text>
</comment>
<proteinExistence type="predicted"/>
<dbReference type="PANTHER" id="PTHR34322">
    <property type="entry name" value="TRANSPOSASE, Y1_TNP DOMAIN-CONTAINING"/>
    <property type="match status" value="1"/>
</dbReference>
<dbReference type="PANTHER" id="PTHR34322:SF2">
    <property type="entry name" value="TRANSPOSASE IS200-LIKE DOMAIN-CONTAINING PROTEIN"/>
    <property type="match status" value="1"/>
</dbReference>
<dbReference type="Gene3D" id="3.30.70.1290">
    <property type="entry name" value="Transposase IS200-like"/>
    <property type="match status" value="1"/>
</dbReference>
<dbReference type="Proteomes" id="UP000176897">
    <property type="component" value="Unassembled WGS sequence"/>
</dbReference>
<name>A0A1F7URJ1_9BACT</name>
<dbReference type="AlphaFoldDB" id="A0A1F7URJ1"/>
<dbReference type="GO" id="GO:0004803">
    <property type="term" value="F:transposase activity"/>
    <property type="evidence" value="ECO:0007669"/>
    <property type="project" value="InterPro"/>
</dbReference>
<reference evidence="2 3" key="1">
    <citation type="journal article" date="2016" name="Nat. Commun.">
        <title>Thousands of microbial genomes shed light on interconnected biogeochemical processes in an aquifer system.</title>
        <authorList>
            <person name="Anantharaman K."/>
            <person name="Brown C.T."/>
            <person name="Hug L.A."/>
            <person name="Sharon I."/>
            <person name="Castelle C.J."/>
            <person name="Probst A.J."/>
            <person name="Thomas B.C."/>
            <person name="Singh A."/>
            <person name="Wilkins M.J."/>
            <person name="Karaoz U."/>
            <person name="Brodie E.L."/>
            <person name="Williams K.H."/>
            <person name="Hubbard S.S."/>
            <person name="Banfield J.F."/>
        </authorList>
    </citation>
    <scope>NUCLEOTIDE SEQUENCE [LARGE SCALE GENOMIC DNA]</scope>
</reference>
<dbReference type="STRING" id="1802401.A3B21_03010"/>
<sequence length="226" mass="26535">MRKVQFANNYYYHVYNRGVDKREIFLDQNDYLRFYKSLFLFNDANYFAMSGKNVESVQGLALSNRQPLVNIASFCLMPNHYHFLLEQICDNGITSFMHSLSTSYTQYFNLKNDRTGRLFEGPFKAVLVKRDAQLEHLPRYIHLNPLDLTDVNWREGKGEDWAKAEKLLEEYPWSSHNVYLGKPQQLPVVEKSVIGQIFNTPEKYKIFLKQWGGREIAGLSPFEDRA</sequence>
<dbReference type="Pfam" id="PF01797">
    <property type="entry name" value="Y1_Tnp"/>
    <property type="match status" value="1"/>
</dbReference>
<evidence type="ECO:0000313" key="2">
    <source>
        <dbReference type="EMBL" id="OGL80910.1"/>
    </source>
</evidence>
<dbReference type="InterPro" id="IPR036515">
    <property type="entry name" value="Transposase_17_sf"/>
</dbReference>
<dbReference type="GO" id="GO:0006313">
    <property type="term" value="P:DNA transposition"/>
    <property type="evidence" value="ECO:0007669"/>
    <property type="project" value="InterPro"/>
</dbReference>
<dbReference type="SMART" id="SM01321">
    <property type="entry name" value="Y1_Tnp"/>
    <property type="match status" value="1"/>
</dbReference>